<protein>
    <submittedName>
        <fullName evidence="3">J domain-containing protein</fullName>
    </submittedName>
</protein>
<dbReference type="CDD" id="cd06257">
    <property type="entry name" value="DnaJ"/>
    <property type="match status" value="1"/>
</dbReference>
<reference evidence="3 4" key="1">
    <citation type="submission" date="2020-07" db="EMBL/GenBank/DDBJ databases">
        <title>Draft genome sequence of violacein-producing bacteria and related species.</title>
        <authorList>
            <person name="Wilson H.S."/>
            <person name="De Leon M.E."/>
        </authorList>
    </citation>
    <scope>NUCLEOTIDE SEQUENCE [LARGE SCALE GENOMIC DNA]</scope>
    <source>
        <strain evidence="3 4">HSC-21Su07</strain>
    </source>
</reference>
<dbReference type="Gene3D" id="1.10.287.110">
    <property type="entry name" value="DnaJ domain"/>
    <property type="match status" value="1"/>
</dbReference>
<dbReference type="InterPro" id="IPR001623">
    <property type="entry name" value="DnaJ_domain"/>
</dbReference>
<evidence type="ECO:0000313" key="3">
    <source>
        <dbReference type="EMBL" id="MBA4708928.1"/>
    </source>
</evidence>
<dbReference type="Proteomes" id="UP000545606">
    <property type="component" value="Unassembled WGS sequence"/>
</dbReference>
<feature type="domain" description="J" evidence="2">
    <location>
        <begin position="80"/>
        <end position="141"/>
    </location>
</feature>
<dbReference type="RefSeq" id="WP_181836031.1">
    <property type="nucleotide sequence ID" value="NZ_JACERN010000030.1"/>
</dbReference>
<dbReference type="EMBL" id="JACERN010000030">
    <property type="protein sequence ID" value="MBA4708928.1"/>
    <property type="molecule type" value="Genomic_DNA"/>
</dbReference>
<feature type="compositionally biased region" description="Basic and acidic residues" evidence="1">
    <location>
        <begin position="74"/>
        <end position="83"/>
    </location>
</feature>
<dbReference type="InterPro" id="IPR036869">
    <property type="entry name" value="J_dom_sf"/>
</dbReference>
<dbReference type="PROSITE" id="PS50076">
    <property type="entry name" value="DNAJ_2"/>
    <property type="match status" value="1"/>
</dbReference>
<dbReference type="SMART" id="SM00271">
    <property type="entry name" value="DnaJ"/>
    <property type="match status" value="1"/>
</dbReference>
<feature type="compositionally biased region" description="Basic and acidic residues" evidence="1">
    <location>
        <begin position="28"/>
        <end position="58"/>
    </location>
</feature>
<proteinExistence type="predicted"/>
<organism evidence="3 4">
    <name type="scientific">Aquitalea aquatica</name>
    <dbReference type="NCBI Taxonomy" id="3044273"/>
    <lineage>
        <taxon>Bacteria</taxon>
        <taxon>Pseudomonadati</taxon>
        <taxon>Pseudomonadota</taxon>
        <taxon>Betaproteobacteria</taxon>
        <taxon>Neisseriales</taxon>
        <taxon>Chromobacteriaceae</taxon>
        <taxon>Aquitalea</taxon>
    </lineage>
</organism>
<dbReference type="InterPro" id="IPR050817">
    <property type="entry name" value="DjlA_DnaK_co-chaperone"/>
</dbReference>
<evidence type="ECO:0000313" key="4">
    <source>
        <dbReference type="Proteomes" id="UP000545606"/>
    </source>
</evidence>
<comment type="caution">
    <text evidence="3">The sequence shown here is derived from an EMBL/GenBank/DDBJ whole genome shotgun (WGS) entry which is preliminary data.</text>
</comment>
<gene>
    <name evidence="3" type="ORF">H2Z84_11120</name>
</gene>
<dbReference type="PANTHER" id="PTHR24074">
    <property type="entry name" value="CO-CHAPERONE PROTEIN DJLA"/>
    <property type="match status" value="1"/>
</dbReference>
<dbReference type="SUPFAM" id="SSF46565">
    <property type="entry name" value="Chaperone J-domain"/>
    <property type="match status" value="1"/>
</dbReference>
<dbReference type="AlphaFoldDB" id="A0A838Y4Y0"/>
<name>A0A838Y4Y0_9NEIS</name>
<evidence type="ECO:0000259" key="2">
    <source>
        <dbReference type="PROSITE" id="PS50076"/>
    </source>
</evidence>
<dbReference type="Pfam" id="PF00226">
    <property type="entry name" value="DnaJ"/>
    <property type="match status" value="1"/>
</dbReference>
<evidence type="ECO:0000256" key="1">
    <source>
        <dbReference type="SAM" id="MobiDB-lite"/>
    </source>
</evidence>
<sequence length="141" mass="15780">MSAAQFLIIALCGAFGYWFVSKFLKDSDPGGDGDANKRPPDPQGQHSDDQFGGWDREQWQQQKRQQQTSGDEPAAEKPAEWHEILGVSPTASLDEIKRAYRGLISQYHPDRVDGMAPEVRALCESKSKEINAAYEKALTKR</sequence>
<keyword evidence="4" id="KW-1185">Reference proteome</keyword>
<accession>A0A838Y4Y0</accession>
<dbReference type="PRINTS" id="PR00625">
    <property type="entry name" value="JDOMAIN"/>
</dbReference>
<feature type="region of interest" description="Disordered" evidence="1">
    <location>
        <begin position="28"/>
        <end position="83"/>
    </location>
</feature>